<dbReference type="Pfam" id="PF11456">
    <property type="entry name" value="DUF3019"/>
    <property type="match status" value="1"/>
</dbReference>
<comment type="caution">
    <text evidence="2">The sequence shown here is derived from an EMBL/GenBank/DDBJ whole genome shotgun (WGS) entry which is preliminary data.</text>
</comment>
<keyword evidence="3" id="KW-1185">Reference proteome</keyword>
<evidence type="ECO:0008006" key="4">
    <source>
        <dbReference type="Google" id="ProtNLM"/>
    </source>
</evidence>
<proteinExistence type="predicted"/>
<dbReference type="InterPro" id="IPR021559">
    <property type="entry name" value="DUF3019"/>
</dbReference>
<sequence length="132" mass="14546">MNYAWPIISLITTFAPAPAAENSLVLARLNVEPAQCQPKTMGGTCHQDIKLIWNLNKATEVCIENDHPELDKHCFVAQPNGSIALSVTTDKPITFMLFEQSSQRALAGAQLAIGEAQSSNKRRRHRSGWGIF</sequence>
<dbReference type="RefSeq" id="WP_095498034.1">
    <property type="nucleotide sequence ID" value="NZ_BSPO01000001.1"/>
</dbReference>
<dbReference type="Proteomes" id="UP001157439">
    <property type="component" value="Unassembled WGS sequence"/>
</dbReference>
<evidence type="ECO:0000313" key="3">
    <source>
        <dbReference type="Proteomes" id="UP001157439"/>
    </source>
</evidence>
<feature type="signal peptide" evidence="1">
    <location>
        <begin position="1"/>
        <end position="19"/>
    </location>
</feature>
<reference evidence="2 3" key="1">
    <citation type="journal article" date="2014" name="Int. J. Syst. Evol. Microbiol.">
        <title>Complete genome sequence of Corynebacterium casei LMG S-19264T (=DSM 44701T), isolated from a smear-ripened cheese.</title>
        <authorList>
            <consortium name="US DOE Joint Genome Institute (JGI-PGF)"/>
            <person name="Walter F."/>
            <person name="Albersmeier A."/>
            <person name="Kalinowski J."/>
            <person name="Ruckert C."/>
        </authorList>
    </citation>
    <scope>NUCLEOTIDE SEQUENCE [LARGE SCALE GENOMIC DNA]</scope>
    <source>
        <strain evidence="2 3">NBRC 112785</strain>
    </source>
</reference>
<name>A0AA37TL14_9GAMM</name>
<evidence type="ECO:0000256" key="1">
    <source>
        <dbReference type="SAM" id="SignalP"/>
    </source>
</evidence>
<dbReference type="EMBL" id="BSPO01000001">
    <property type="protein sequence ID" value="GLS82483.1"/>
    <property type="molecule type" value="Genomic_DNA"/>
</dbReference>
<dbReference type="AlphaFoldDB" id="A0AA37TL14"/>
<protein>
    <recommendedName>
        <fullName evidence="4">DUF3019 domain-containing protein</fullName>
    </recommendedName>
</protein>
<gene>
    <name evidence="2" type="ORF">GCM10007894_04600</name>
</gene>
<feature type="chain" id="PRO_5041214922" description="DUF3019 domain-containing protein" evidence="1">
    <location>
        <begin position="20"/>
        <end position="132"/>
    </location>
</feature>
<keyword evidence="1" id="KW-0732">Signal</keyword>
<organism evidence="2 3">
    <name type="scientific">Paraferrimonas haliotis</name>
    <dbReference type="NCBI Taxonomy" id="2013866"/>
    <lineage>
        <taxon>Bacteria</taxon>
        <taxon>Pseudomonadati</taxon>
        <taxon>Pseudomonadota</taxon>
        <taxon>Gammaproteobacteria</taxon>
        <taxon>Alteromonadales</taxon>
        <taxon>Ferrimonadaceae</taxon>
        <taxon>Paraferrimonas</taxon>
    </lineage>
</organism>
<evidence type="ECO:0000313" key="2">
    <source>
        <dbReference type="EMBL" id="GLS82483.1"/>
    </source>
</evidence>
<accession>A0AA37TL14</accession>